<sequence>MWRSRSCVLVHVLDRAMDRVLVHVLDRAMDRVLVHVLDRAMDRVLVHVLDRAMDRVLVHVLDRAMDRVLVHVLDRAMDRVLVHVLDRAMDRVLVHVLDRALLCDEAARQGLLAAALLRSARLECPFCSVAIGSGRVQHAEPISPSPAQHRGGYMTAATSVSADESLVNELNTFFARFEPTSSSANANSANGAFGAANDACAEPTIEQRPFIITESDMRVFERVNTRKAAGPDGICGRVLKACADQLAPVFTAIFNLAVTLGIVPSGFK</sequence>
<proteinExistence type="predicted"/>
<dbReference type="AlphaFoldDB" id="A0AAD9E0R6"/>
<comment type="caution">
    <text evidence="1">The sequence shown here is derived from an EMBL/GenBank/DDBJ whole genome shotgun (WGS) entry which is preliminary data.</text>
</comment>
<evidence type="ECO:0000313" key="1">
    <source>
        <dbReference type="EMBL" id="KAK1801001.1"/>
    </source>
</evidence>
<dbReference type="PANTHER" id="PTHR47510">
    <property type="entry name" value="REVERSE TRANSCRIPTASE DOMAIN-CONTAINING PROTEIN"/>
    <property type="match status" value="1"/>
</dbReference>
<dbReference type="PANTHER" id="PTHR47510:SF3">
    <property type="entry name" value="ENDO_EXONUCLEASE_PHOSPHATASE DOMAIN-CONTAINING PROTEIN"/>
    <property type="match status" value="1"/>
</dbReference>
<keyword evidence="2" id="KW-1185">Reference proteome</keyword>
<organism evidence="1 2">
    <name type="scientific">Electrophorus voltai</name>
    <dbReference type="NCBI Taxonomy" id="2609070"/>
    <lineage>
        <taxon>Eukaryota</taxon>
        <taxon>Metazoa</taxon>
        <taxon>Chordata</taxon>
        <taxon>Craniata</taxon>
        <taxon>Vertebrata</taxon>
        <taxon>Euteleostomi</taxon>
        <taxon>Actinopterygii</taxon>
        <taxon>Neopterygii</taxon>
        <taxon>Teleostei</taxon>
        <taxon>Ostariophysi</taxon>
        <taxon>Gymnotiformes</taxon>
        <taxon>Gymnotoidei</taxon>
        <taxon>Gymnotidae</taxon>
        <taxon>Electrophorus</taxon>
    </lineage>
</organism>
<name>A0AAD9E0R6_9TELE</name>
<gene>
    <name evidence="1" type="ORF">P4O66_004665</name>
</gene>
<reference evidence="1" key="1">
    <citation type="submission" date="2023-03" db="EMBL/GenBank/DDBJ databases">
        <title>Electrophorus voltai genome.</title>
        <authorList>
            <person name="Bian C."/>
        </authorList>
    </citation>
    <scope>NUCLEOTIDE SEQUENCE</scope>
    <source>
        <strain evidence="1">CB-2022</strain>
        <tissue evidence="1">Muscle</tissue>
    </source>
</reference>
<dbReference type="EMBL" id="JAROKS010000009">
    <property type="protein sequence ID" value="KAK1801001.1"/>
    <property type="molecule type" value="Genomic_DNA"/>
</dbReference>
<evidence type="ECO:0008006" key="3">
    <source>
        <dbReference type="Google" id="ProtNLM"/>
    </source>
</evidence>
<protein>
    <recommendedName>
        <fullName evidence="3">Reverse transcriptase domain-containing protein</fullName>
    </recommendedName>
</protein>
<evidence type="ECO:0000313" key="2">
    <source>
        <dbReference type="Proteomes" id="UP001239994"/>
    </source>
</evidence>
<accession>A0AAD9E0R6</accession>
<dbReference type="Proteomes" id="UP001239994">
    <property type="component" value="Unassembled WGS sequence"/>
</dbReference>